<gene>
    <name evidence="1" type="ORF">SLEP1_g14651</name>
</gene>
<evidence type="ECO:0000313" key="2">
    <source>
        <dbReference type="Proteomes" id="UP001054252"/>
    </source>
</evidence>
<accession>A0AAV5IV90</accession>
<evidence type="ECO:0000313" key="1">
    <source>
        <dbReference type="EMBL" id="GKV02188.1"/>
    </source>
</evidence>
<dbReference type="EMBL" id="BPVZ01000018">
    <property type="protein sequence ID" value="GKV02188.1"/>
    <property type="molecule type" value="Genomic_DNA"/>
</dbReference>
<proteinExistence type="predicted"/>
<name>A0AAV5IV90_9ROSI</name>
<sequence length="68" mass="7851">MLLSSYLLSQHHFLVLRRILLRLVCYASVWLLSISELVKFLSCVYIPSVWLAIPDLNSRLVFAILLCS</sequence>
<protein>
    <submittedName>
        <fullName evidence="1">Uncharacterized protein</fullName>
    </submittedName>
</protein>
<comment type="caution">
    <text evidence="1">The sequence shown here is derived from an EMBL/GenBank/DDBJ whole genome shotgun (WGS) entry which is preliminary data.</text>
</comment>
<dbReference type="AlphaFoldDB" id="A0AAV5IV90"/>
<dbReference type="Proteomes" id="UP001054252">
    <property type="component" value="Unassembled WGS sequence"/>
</dbReference>
<keyword evidence="2" id="KW-1185">Reference proteome</keyword>
<reference evidence="1 2" key="1">
    <citation type="journal article" date="2021" name="Commun. Biol.">
        <title>The genome of Shorea leprosula (Dipterocarpaceae) highlights the ecological relevance of drought in aseasonal tropical rainforests.</title>
        <authorList>
            <person name="Ng K.K.S."/>
            <person name="Kobayashi M.J."/>
            <person name="Fawcett J.A."/>
            <person name="Hatakeyama M."/>
            <person name="Paape T."/>
            <person name="Ng C.H."/>
            <person name="Ang C.C."/>
            <person name="Tnah L.H."/>
            <person name="Lee C.T."/>
            <person name="Nishiyama T."/>
            <person name="Sese J."/>
            <person name="O'Brien M.J."/>
            <person name="Copetti D."/>
            <person name="Mohd Noor M.I."/>
            <person name="Ong R.C."/>
            <person name="Putra M."/>
            <person name="Sireger I.Z."/>
            <person name="Indrioko S."/>
            <person name="Kosugi Y."/>
            <person name="Izuno A."/>
            <person name="Isagi Y."/>
            <person name="Lee S.L."/>
            <person name="Shimizu K.K."/>
        </authorList>
    </citation>
    <scope>NUCLEOTIDE SEQUENCE [LARGE SCALE GENOMIC DNA]</scope>
    <source>
        <strain evidence="1">214</strain>
    </source>
</reference>
<organism evidence="1 2">
    <name type="scientific">Rubroshorea leprosula</name>
    <dbReference type="NCBI Taxonomy" id="152421"/>
    <lineage>
        <taxon>Eukaryota</taxon>
        <taxon>Viridiplantae</taxon>
        <taxon>Streptophyta</taxon>
        <taxon>Embryophyta</taxon>
        <taxon>Tracheophyta</taxon>
        <taxon>Spermatophyta</taxon>
        <taxon>Magnoliopsida</taxon>
        <taxon>eudicotyledons</taxon>
        <taxon>Gunneridae</taxon>
        <taxon>Pentapetalae</taxon>
        <taxon>rosids</taxon>
        <taxon>malvids</taxon>
        <taxon>Malvales</taxon>
        <taxon>Dipterocarpaceae</taxon>
        <taxon>Rubroshorea</taxon>
    </lineage>
</organism>